<feature type="transmembrane region" description="Helical" evidence="1">
    <location>
        <begin position="147"/>
        <end position="167"/>
    </location>
</feature>
<dbReference type="OrthoDB" id="5354324at2"/>
<reference evidence="2 3" key="1">
    <citation type="submission" date="2014-03" db="EMBL/GenBank/DDBJ databases">
        <title>Draft Genome Sequence of Actibacterium mucosum KCTC 23349, a Marine Alphaproteobacterium with Complex Ionic Requirements Isolated from Mediterranean Seawater at Malvarrosa Beach, Valencia, Spain.</title>
        <authorList>
            <person name="Arahal D.R."/>
            <person name="Shao Z."/>
            <person name="Lai Q."/>
            <person name="Pujalte M.J."/>
        </authorList>
    </citation>
    <scope>NUCLEOTIDE SEQUENCE [LARGE SCALE GENOMIC DNA]</scope>
    <source>
        <strain evidence="2 3">KCTC 23349</strain>
    </source>
</reference>
<keyword evidence="1" id="KW-1133">Transmembrane helix</keyword>
<keyword evidence="1" id="KW-0812">Transmembrane</keyword>
<protein>
    <recommendedName>
        <fullName evidence="4">DUF1523 domain-containing protein</fullName>
    </recommendedName>
</protein>
<comment type="caution">
    <text evidence="2">The sequence shown here is derived from an EMBL/GenBank/DDBJ whole genome shotgun (WGS) entry which is preliminary data.</text>
</comment>
<evidence type="ECO:0000313" key="3">
    <source>
        <dbReference type="Proteomes" id="UP000026249"/>
    </source>
</evidence>
<accession>A0A037ZH95</accession>
<dbReference type="Pfam" id="PF07509">
    <property type="entry name" value="DUF1523"/>
    <property type="match status" value="1"/>
</dbReference>
<dbReference type="Proteomes" id="UP000026249">
    <property type="component" value="Unassembled WGS sequence"/>
</dbReference>
<organism evidence="2 3">
    <name type="scientific">Actibacterium mucosum KCTC 23349</name>
    <dbReference type="NCBI Taxonomy" id="1454373"/>
    <lineage>
        <taxon>Bacteria</taxon>
        <taxon>Pseudomonadati</taxon>
        <taxon>Pseudomonadota</taxon>
        <taxon>Alphaproteobacteria</taxon>
        <taxon>Rhodobacterales</taxon>
        <taxon>Roseobacteraceae</taxon>
        <taxon>Actibacterium</taxon>
    </lineage>
</organism>
<gene>
    <name evidence="2" type="ORF">ACMU_14590</name>
</gene>
<dbReference type="InterPro" id="IPR011088">
    <property type="entry name" value="Phage_phiNM3_A0EWY4"/>
</dbReference>
<dbReference type="STRING" id="1454373.ACMU_14590"/>
<evidence type="ECO:0000256" key="1">
    <source>
        <dbReference type="SAM" id="Phobius"/>
    </source>
</evidence>
<keyword evidence="3" id="KW-1185">Reference proteome</keyword>
<sequence>MVYVKWTFRVVVLVLVAAFLHYTLPQRDIVRIVGTENRRVDFGENSWFWAAPDAGNATTSERDVFIIQTVYPNGNTMEFRNEDTGWGWPPYFKLDTHSLQTEMADLVSTAEEPKWVAIKHYGWRNNFYTIFPNAVGVRAVAGPDVRLIPWTNIAILTALAALLLFAWRVWVQFRERTIDPLMDDVEVATDEARDRARGVWGRFAGWLGTWRGKPRK</sequence>
<dbReference type="RefSeq" id="WP_035260127.1">
    <property type="nucleotide sequence ID" value="NZ_JFKE01000005.1"/>
</dbReference>
<name>A0A037ZH95_9RHOB</name>
<evidence type="ECO:0000313" key="2">
    <source>
        <dbReference type="EMBL" id="KAJ54984.1"/>
    </source>
</evidence>
<keyword evidence="1" id="KW-0472">Membrane</keyword>
<dbReference type="AlphaFoldDB" id="A0A037ZH95"/>
<dbReference type="EMBL" id="JFKE01000005">
    <property type="protein sequence ID" value="KAJ54984.1"/>
    <property type="molecule type" value="Genomic_DNA"/>
</dbReference>
<evidence type="ECO:0008006" key="4">
    <source>
        <dbReference type="Google" id="ProtNLM"/>
    </source>
</evidence>
<proteinExistence type="predicted"/>